<dbReference type="SMART" id="SM00382">
    <property type="entry name" value="AAA"/>
    <property type="match status" value="1"/>
</dbReference>
<gene>
    <name evidence="3" type="ORF">FOL47_001126</name>
</gene>
<dbReference type="Gene3D" id="3.40.50.300">
    <property type="entry name" value="P-loop containing nucleotide triphosphate hydrolases"/>
    <property type="match status" value="1"/>
</dbReference>
<evidence type="ECO:0000313" key="4">
    <source>
        <dbReference type="Proteomes" id="UP000591131"/>
    </source>
</evidence>
<feature type="compositionally biased region" description="Polar residues" evidence="1">
    <location>
        <begin position="650"/>
        <end position="671"/>
    </location>
</feature>
<dbReference type="EMBL" id="JAAPAO010000125">
    <property type="protein sequence ID" value="KAF4671905.1"/>
    <property type="molecule type" value="Genomic_DNA"/>
</dbReference>
<feature type="domain" description="AAA+ ATPase" evidence="2">
    <location>
        <begin position="594"/>
        <end position="748"/>
    </location>
</feature>
<evidence type="ECO:0000313" key="3">
    <source>
        <dbReference type="EMBL" id="KAF4671905.1"/>
    </source>
</evidence>
<feature type="region of interest" description="Disordered" evidence="1">
    <location>
        <begin position="340"/>
        <end position="361"/>
    </location>
</feature>
<feature type="region of interest" description="Disordered" evidence="1">
    <location>
        <begin position="960"/>
        <end position="994"/>
    </location>
</feature>
<comment type="caution">
    <text evidence="3">The sequence shown here is derived from an EMBL/GenBank/DDBJ whole genome shotgun (WGS) entry which is preliminary data.</text>
</comment>
<dbReference type="PANTHER" id="PTHR23389">
    <property type="entry name" value="CHROMOSOME TRANSMISSION FIDELITY FACTOR 18"/>
    <property type="match status" value="1"/>
</dbReference>
<keyword evidence="4" id="KW-1185">Reference proteome</keyword>
<dbReference type="InterPro" id="IPR027417">
    <property type="entry name" value="P-loop_NTPase"/>
</dbReference>
<dbReference type="PANTHER" id="PTHR23389:SF34">
    <property type="entry name" value="PROTEIN KINASE DOMAIN-CONTAINING PROTEIN"/>
    <property type="match status" value="1"/>
</dbReference>
<feature type="compositionally biased region" description="Basic and acidic residues" evidence="1">
    <location>
        <begin position="1"/>
        <end position="10"/>
    </location>
</feature>
<feature type="compositionally biased region" description="Polar residues" evidence="1">
    <location>
        <begin position="23"/>
        <end position="33"/>
    </location>
</feature>
<feature type="compositionally biased region" description="Basic residues" evidence="1">
    <location>
        <begin position="532"/>
        <end position="547"/>
    </location>
</feature>
<protein>
    <recommendedName>
        <fullName evidence="2">AAA+ ATPase domain-containing protein</fullName>
    </recommendedName>
</protein>
<dbReference type="SUPFAM" id="SSF52540">
    <property type="entry name" value="P-loop containing nucleoside triphosphate hydrolases"/>
    <property type="match status" value="1"/>
</dbReference>
<sequence>MEAAEEKVDLEPPADLSDVELVATSQRQESVNTEGAEKDSSRSHRKTNLPLAPMFLPKNERLAAEKKRAAELEAAKVQETGEKSKKKKAVRSRPEKESSREPSEEREKSLKAQKKGVRSRPDKESLKESSEEREKSFETQKEGVRSRPEKESSREPSEERRKSCGANVPLAPMFAPKSERLRLLAEKREAAEAVKAAEEKPARKRRASRVSCVSDNTSAEEDEPPPPRRRKQVARAKPKGKKKKDMESDSEYSISDGSQQQEEEAAGPTKVVLTEYSTAALKVTGTSKPSGPVFGIFAPRASVAPKSDRSQMVVELKGCLPSPFCGSVNFASDVSVSNSTSLWSQRDRSDNSPETERISTSRAKNLSQAAANLLIGNESVDLNLDAEEGRASLSWEGVRRPDIKEALEMMMVPRDGRPWGAPLEPNNTHQWLAARIPADLKHANEDCKQFHKNWNRYGLLPPSARHKHALAKWLELWVKRADTARDRRRVEAPLLPAKPRKLRKGDATAAENGAAKASRGSAAGEDQEGWHQKKSTKTRATGRRGPRRQMCYGCDGSVLVFEPPSKNRGKRGRYQSDVSEDEEDETTGPTYTPFGCSVVVTGETGCGKTSLVYAAAREAGVAVIELSVDSCPPGRATQVGLSIEEAIQSSSIHTRGSQSSVASTDPSSIQSDDGGPAAIASALQLLLIDDVDAILANDRSYSALFGQLIASSRRPVVFTARSIEDLPRQLKPQPVRRRPIIEFWDDLDSSQFLVQSSPQQLPVSSPPQEAVMAVALQLADALYGRNAKGCLPPSCTCTDFRRAALEVEAARRVEPSSAVCSDEVDAASTLLSRPQLGINDICFITSLRSAMATTTEPDEKKPESTAMEALRVLGGNLTRVSTRQCHSTVIPMLMHLLTERSAAGASTRRSTRENNTELFKMWSERQRIRSGQGADLKRCLVEEAIVALLELRDMYPTTARELTAAAENGGSSDTSDPAEQAAASHSEDFSPPGD</sequence>
<feature type="region of interest" description="Disordered" evidence="1">
    <location>
        <begin position="1"/>
        <end position="177"/>
    </location>
</feature>
<accession>A0A7J6MK87</accession>
<dbReference type="InterPro" id="IPR003959">
    <property type="entry name" value="ATPase_AAA_core"/>
</dbReference>
<name>A0A7J6MK87_PERCH</name>
<feature type="compositionally biased region" description="Basic and acidic residues" evidence="1">
    <location>
        <begin position="119"/>
        <end position="162"/>
    </location>
</feature>
<dbReference type="GO" id="GO:0005524">
    <property type="term" value="F:ATP binding"/>
    <property type="evidence" value="ECO:0007669"/>
    <property type="project" value="InterPro"/>
</dbReference>
<dbReference type="Pfam" id="PF00004">
    <property type="entry name" value="AAA"/>
    <property type="match status" value="1"/>
</dbReference>
<evidence type="ECO:0000259" key="2">
    <source>
        <dbReference type="SMART" id="SM00382"/>
    </source>
</evidence>
<feature type="compositionally biased region" description="Low complexity" evidence="1">
    <location>
        <begin position="513"/>
        <end position="524"/>
    </location>
</feature>
<dbReference type="OrthoDB" id="9996895at2759"/>
<feature type="region of interest" description="Disordered" evidence="1">
    <location>
        <begin position="650"/>
        <end position="674"/>
    </location>
</feature>
<feature type="region of interest" description="Disordered" evidence="1">
    <location>
        <begin position="489"/>
        <end position="548"/>
    </location>
</feature>
<feature type="compositionally biased region" description="Basic and acidic residues" evidence="1">
    <location>
        <begin position="92"/>
        <end position="110"/>
    </location>
</feature>
<dbReference type="GO" id="GO:0005634">
    <property type="term" value="C:nucleus"/>
    <property type="evidence" value="ECO:0007669"/>
    <property type="project" value="TreeGrafter"/>
</dbReference>
<feature type="compositionally biased region" description="Basic and acidic residues" evidence="1">
    <location>
        <begin position="345"/>
        <end position="359"/>
    </location>
</feature>
<dbReference type="InterPro" id="IPR003593">
    <property type="entry name" value="AAA+_ATPase"/>
</dbReference>
<feature type="region of interest" description="Disordered" evidence="1">
    <location>
        <begin position="562"/>
        <end position="590"/>
    </location>
</feature>
<feature type="compositionally biased region" description="Basic and acidic residues" evidence="1">
    <location>
        <begin position="189"/>
        <end position="201"/>
    </location>
</feature>
<dbReference type="GO" id="GO:0003677">
    <property type="term" value="F:DNA binding"/>
    <property type="evidence" value="ECO:0007669"/>
    <property type="project" value="TreeGrafter"/>
</dbReference>
<feature type="compositionally biased region" description="Polar residues" evidence="1">
    <location>
        <begin position="251"/>
        <end position="260"/>
    </location>
</feature>
<evidence type="ECO:0000256" key="1">
    <source>
        <dbReference type="SAM" id="MobiDB-lite"/>
    </source>
</evidence>
<dbReference type="AlphaFoldDB" id="A0A7J6MK87"/>
<reference evidence="3 4" key="1">
    <citation type="submission" date="2020-04" db="EMBL/GenBank/DDBJ databases">
        <title>Perkinsus chesapeaki whole genome sequence.</title>
        <authorList>
            <person name="Bogema D.R."/>
        </authorList>
    </citation>
    <scope>NUCLEOTIDE SEQUENCE [LARGE SCALE GENOMIC DNA]</scope>
    <source>
        <strain evidence="3">ATCC PRA-425</strain>
    </source>
</reference>
<feature type="compositionally biased region" description="Basic and acidic residues" evidence="1">
    <location>
        <begin position="58"/>
        <end position="83"/>
    </location>
</feature>
<feature type="region of interest" description="Disordered" evidence="1">
    <location>
        <begin position="189"/>
        <end position="269"/>
    </location>
</feature>
<dbReference type="Proteomes" id="UP000591131">
    <property type="component" value="Unassembled WGS sequence"/>
</dbReference>
<proteinExistence type="predicted"/>
<feature type="compositionally biased region" description="Basic residues" evidence="1">
    <location>
        <begin position="227"/>
        <end position="243"/>
    </location>
</feature>
<organism evidence="3 4">
    <name type="scientific">Perkinsus chesapeaki</name>
    <name type="common">Clam parasite</name>
    <name type="synonym">Perkinsus andrewsi</name>
    <dbReference type="NCBI Taxonomy" id="330153"/>
    <lineage>
        <taxon>Eukaryota</taxon>
        <taxon>Sar</taxon>
        <taxon>Alveolata</taxon>
        <taxon>Perkinsozoa</taxon>
        <taxon>Perkinsea</taxon>
        <taxon>Perkinsida</taxon>
        <taxon>Perkinsidae</taxon>
        <taxon>Perkinsus</taxon>
    </lineage>
</organism>
<dbReference type="GO" id="GO:0016887">
    <property type="term" value="F:ATP hydrolysis activity"/>
    <property type="evidence" value="ECO:0007669"/>
    <property type="project" value="InterPro"/>
</dbReference>